<evidence type="ECO:0000313" key="3">
    <source>
        <dbReference type="EMBL" id="CAF9909379.1"/>
    </source>
</evidence>
<feature type="compositionally biased region" description="Basic and acidic residues" evidence="1">
    <location>
        <begin position="499"/>
        <end position="513"/>
    </location>
</feature>
<feature type="compositionally biased region" description="Basic and acidic residues" evidence="1">
    <location>
        <begin position="235"/>
        <end position="251"/>
    </location>
</feature>
<feature type="compositionally biased region" description="Basic and acidic residues" evidence="1">
    <location>
        <begin position="285"/>
        <end position="295"/>
    </location>
</feature>
<feature type="compositionally biased region" description="Basic and acidic residues" evidence="1">
    <location>
        <begin position="625"/>
        <end position="638"/>
    </location>
</feature>
<feature type="compositionally biased region" description="Basic and acidic residues" evidence="1">
    <location>
        <begin position="562"/>
        <end position="590"/>
    </location>
</feature>
<protein>
    <submittedName>
        <fullName evidence="3">Uncharacterized protein</fullName>
    </submittedName>
</protein>
<feature type="compositionally biased region" description="Basic and acidic residues" evidence="1">
    <location>
        <begin position="353"/>
        <end position="364"/>
    </location>
</feature>
<feature type="compositionally biased region" description="Basic and acidic residues" evidence="1">
    <location>
        <begin position="202"/>
        <end position="216"/>
    </location>
</feature>
<feature type="compositionally biased region" description="Polar residues" evidence="1">
    <location>
        <begin position="458"/>
        <end position="475"/>
    </location>
</feature>
<feature type="compositionally biased region" description="Basic and acidic residues" evidence="1">
    <location>
        <begin position="436"/>
        <end position="455"/>
    </location>
</feature>
<accession>A0A8H3EMV2</accession>
<feature type="compositionally biased region" description="Basic and acidic residues" evidence="1">
    <location>
        <begin position="303"/>
        <end position="346"/>
    </location>
</feature>
<organism evidence="3 4">
    <name type="scientific">Gomphillus americanus</name>
    <dbReference type="NCBI Taxonomy" id="1940652"/>
    <lineage>
        <taxon>Eukaryota</taxon>
        <taxon>Fungi</taxon>
        <taxon>Dikarya</taxon>
        <taxon>Ascomycota</taxon>
        <taxon>Pezizomycotina</taxon>
        <taxon>Lecanoromycetes</taxon>
        <taxon>OSLEUM clade</taxon>
        <taxon>Ostropomycetidae</taxon>
        <taxon>Ostropales</taxon>
        <taxon>Graphidaceae</taxon>
        <taxon>Gomphilloideae</taxon>
        <taxon>Gomphillus</taxon>
    </lineage>
</organism>
<feature type="compositionally biased region" description="Basic and acidic residues" evidence="1">
    <location>
        <begin position="524"/>
        <end position="553"/>
    </location>
</feature>
<evidence type="ECO:0000313" key="4">
    <source>
        <dbReference type="Proteomes" id="UP000664169"/>
    </source>
</evidence>
<feature type="compositionally biased region" description="Basic and acidic residues" evidence="1">
    <location>
        <begin position="654"/>
        <end position="685"/>
    </location>
</feature>
<proteinExistence type="predicted"/>
<evidence type="ECO:0000256" key="2">
    <source>
        <dbReference type="SAM" id="SignalP"/>
    </source>
</evidence>
<feature type="compositionally biased region" description="Polar residues" evidence="1">
    <location>
        <begin position="800"/>
        <end position="809"/>
    </location>
</feature>
<feature type="compositionally biased region" description="Polar residues" evidence="1">
    <location>
        <begin position="742"/>
        <end position="753"/>
    </location>
</feature>
<feature type="signal peptide" evidence="2">
    <location>
        <begin position="1"/>
        <end position="21"/>
    </location>
</feature>
<sequence length="943" mass="103882">MKSTLLYYVAVALFCVLNVDASPFQLRQRGISRSYEIDRAKWASQQVDSYDKVVGDLQRLDRRLVRRYLQKRVFIAGAEDGSKELGLESQAYDPVKSLEASKKSFEDLSKQQKNDKGGKWEKVDGKWKETSGAIKNGPSREETIKELPGLVPGTKGSDRFEKAWKDSEPGKITKDGAKVSYQKSMPGPDAMSDQALNNYSKKMYEDGNKKAKELGMPDHSNMAAAGFSQKPTVAEWERNSRDKLKKDDKGKYIQGPDNNIHKDTKSPIDMSLTSKGPGSPPLSEEYQHGVDKASELQKQQALKQKDASTKKNGETRKKDRWKTKDQPQKSEEAKTDKEIRKMEEKKRKPKMGGKPEKIPPEKNQAKCTHTTGGNCAEKGTLPKANKDSSGNPAPGSASAAYGQAAARPGHKPDLMNNDPPSDKPGHVGTHPGCSGKDPKIGCDKVLEHNKVKDINGKSPGTQDAQFSIPKGNTANKAKELADKLGANAQSKKPPSHTADPNDKAKELAKKKLGADPQFKKLPSHKTDQNGKPIEHRVPKGATDKDGKPKKPDDWELPPKTMTEQDKKANADKKEQAIKETTKLAQAREKGQSLPKPQNPEEKQAEANRIIKQSKDAKAKSQSKITPEKQQAKQEKDKQAPSSRKKKTGSATKPAGKENKEPKPKSERKKEKSTVKQEAKANEKKYSNKPSGTQAWPKDRALPDSQSKKQTAQAKQQGKQSSKPSQTPAGQQKASGQQKSSGRQTQKNNLKQSGSQTQRKDQTKQTGKQTQKKDQSKPPGRQTSQPAQAKQPKNQAKETQQKQGGSNRAATSKPDNKSKTENKAANKPSTNNKSPAAIPAKSKEQKPAPRSKTPDPPKAVAPKAAAPAAAAKPKEQPKPQTTTTKKKGKRDVVEPRVGFTYDDGFDNILETREELMFMQSWIIGMMKRSLIVEESALMDEYIWG</sequence>
<feature type="compositionally biased region" description="Low complexity" evidence="1">
    <location>
        <begin position="784"/>
        <end position="793"/>
    </location>
</feature>
<dbReference type="AlphaFoldDB" id="A0A8H3EMV2"/>
<name>A0A8H3EMV2_9LECA</name>
<feature type="compositionally biased region" description="Low complexity" evidence="1">
    <location>
        <begin position="707"/>
        <end position="741"/>
    </location>
</feature>
<feature type="region of interest" description="Disordered" evidence="1">
    <location>
        <begin position="202"/>
        <end position="891"/>
    </location>
</feature>
<feature type="compositionally biased region" description="Low complexity" evidence="1">
    <location>
        <begin position="859"/>
        <end position="870"/>
    </location>
</feature>
<evidence type="ECO:0000256" key="1">
    <source>
        <dbReference type="SAM" id="MobiDB-lite"/>
    </source>
</evidence>
<feature type="compositionally biased region" description="Basic and acidic residues" evidence="1">
    <location>
        <begin position="813"/>
        <end position="823"/>
    </location>
</feature>
<dbReference type="EMBL" id="CAJPDQ010000005">
    <property type="protein sequence ID" value="CAF9909379.1"/>
    <property type="molecule type" value="Genomic_DNA"/>
</dbReference>
<feature type="chain" id="PRO_5034851147" evidence="2">
    <location>
        <begin position="22"/>
        <end position="943"/>
    </location>
</feature>
<gene>
    <name evidence="3" type="ORF">GOMPHAMPRED_006733</name>
</gene>
<dbReference type="Proteomes" id="UP000664169">
    <property type="component" value="Unassembled WGS sequence"/>
</dbReference>
<reference evidence="3" key="1">
    <citation type="submission" date="2021-03" db="EMBL/GenBank/DDBJ databases">
        <authorList>
            <person name="Tagirdzhanova G."/>
        </authorList>
    </citation>
    <scope>NUCLEOTIDE SEQUENCE</scope>
</reference>
<keyword evidence="4" id="KW-1185">Reference proteome</keyword>
<comment type="caution">
    <text evidence="3">The sequence shown here is derived from an EMBL/GenBank/DDBJ whole genome shotgun (WGS) entry which is preliminary data.</text>
</comment>
<feature type="compositionally biased region" description="Basic and acidic residues" evidence="1">
    <location>
        <begin position="840"/>
        <end position="854"/>
    </location>
</feature>
<keyword evidence="2" id="KW-0732">Signal</keyword>
<feature type="compositionally biased region" description="Low complexity" evidence="1">
    <location>
        <begin position="388"/>
        <end position="407"/>
    </location>
</feature>